<dbReference type="Proteomes" id="UP000694540">
    <property type="component" value="Unplaced"/>
</dbReference>
<reference evidence="4" key="1">
    <citation type="submission" date="2025-08" db="UniProtKB">
        <authorList>
            <consortium name="Ensembl"/>
        </authorList>
    </citation>
    <scope>IDENTIFICATION</scope>
</reference>
<dbReference type="AlphaFoldDB" id="A0A8C3YNA0"/>
<organism evidence="4 5">
    <name type="scientific">Catagonus wagneri</name>
    <name type="common">Chacoan peccary</name>
    <dbReference type="NCBI Taxonomy" id="51154"/>
    <lineage>
        <taxon>Eukaryota</taxon>
        <taxon>Metazoa</taxon>
        <taxon>Chordata</taxon>
        <taxon>Craniata</taxon>
        <taxon>Vertebrata</taxon>
        <taxon>Euteleostomi</taxon>
        <taxon>Mammalia</taxon>
        <taxon>Eutheria</taxon>
        <taxon>Laurasiatheria</taxon>
        <taxon>Artiodactyla</taxon>
        <taxon>Suina</taxon>
        <taxon>Tayassuidae</taxon>
        <taxon>Catagonus</taxon>
    </lineage>
</organism>
<sequence length="127" mass="14048">ARAFHTLIGIKIPEGLVAKSEAEKAVKRATDIGYRHTDSAYLYQNEEEIGRAIQMEIADGTVRRDDILLCEGAWGTFFHPELVQTSLETSLKKLQVSYVDLCLLHYPVALQVSLSCLTLLVSVGVLS</sequence>
<proteinExistence type="predicted"/>
<accession>A0A8C3YNA0</accession>
<dbReference type="PANTHER" id="PTHR11732">
    <property type="entry name" value="ALDO/KETO REDUCTASE"/>
    <property type="match status" value="1"/>
</dbReference>
<dbReference type="InterPro" id="IPR036812">
    <property type="entry name" value="NAD(P)_OxRdtase_dom_sf"/>
</dbReference>
<dbReference type="SUPFAM" id="SSF51430">
    <property type="entry name" value="NAD(P)-linked oxidoreductase"/>
    <property type="match status" value="1"/>
</dbReference>
<keyword evidence="5" id="KW-1185">Reference proteome</keyword>
<dbReference type="GO" id="GO:0016491">
    <property type="term" value="F:oxidoreductase activity"/>
    <property type="evidence" value="ECO:0007669"/>
    <property type="project" value="UniProtKB-KW"/>
</dbReference>
<evidence type="ECO:0000313" key="5">
    <source>
        <dbReference type="Proteomes" id="UP000694540"/>
    </source>
</evidence>
<dbReference type="Pfam" id="PF00248">
    <property type="entry name" value="Aldo_ket_red"/>
    <property type="match status" value="1"/>
</dbReference>
<keyword evidence="2" id="KW-0560">Oxidoreductase</keyword>
<feature type="domain" description="NADP-dependent oxidoreductase" evidence="3">
    <location>
        <begin position="15"/>
        <end position="108"/>
    </location>
</feature>
<dbReference type="Gene3D" id="3.20.20.100">
    <property type="entry name" value="NADP-dependent oxidoreductase domain"/>
    <property type="match status" value="1"/>
</dbReference>
<protein>
    <recommendedName>
        <fullName evidence="3">NADP-dependent oxidoreductase domain-containing protein</fullName>
    </recommendedName>
</protein>
<dbReference type="GeneTree" id="ENSGT00940000162368"/>
<evidence type="ECO:0000313" key="4">
    <source>
        <dbReference type="Ensembl" id="ENSCWAP00000025960.1"/>
    </source>
</evidence>
<dbReference type="Ensembl" id="ENSCWAT00000028135.1">
    <property type="protein sequence ID" value="ENSCWAP00000025960.1"/>
    <property type="gene ID" value="ENSCWAG00000019687.1"/>
</dbReference>
<evidence type="ECO:0000256" key="2">
    <source>
        <dbReference type="ARBA" id="ARBA00023002"/>
    </source>
</evidence>
<dbReference type="InterPro" id="IPR020471">
    <property type="entry name" value="AKR"/>
</dbReference>
<keyword evidence="1" id="KW-0521">NADP</keyword>
<dbReference type="PRINTS" id="PR00069">
    <property type="entry name" value="ALDKETRDTASE"/>
</dbReference>
<evidence type="ECO:0000259" key="3">
    <source>
        <dbReference type="Pfam" id="PF00248"/>
    </source>
</evidence>
<reference evidence="4" key="2">
    <citation type="submission" date="2025-09" db="UniProtKB">
        <authorList>
            <consortium name="Ensembl"/>
        </authorList>
    </citation>
    <scope>IDENTIFICATION</scope>
</reference>
<name>A0A8C3YNA0_9CETA</name>
<evidence type="ECO:0000256" key="1">
    <source>
        <dbReference type="ARBA" id="ARBA00022857"/>
    </source>
</evidence>
<dbReference type="InterPro" id="IPR023210">
    <property type="entry name" value="NADP_OxRdtase_dom"/>
</dbReference>